<evidence type="ECO:0000256" key="3">
    <source>
        <dbReference type="PROSITE-ProRule" id="PRU00023"/>
    </source>
</evidence>
<dbReference type="InterPro" id="IPR050745">
    <property type="entry name" value="Multifunctional_regulatory"/>
</dbReference>
<evidence type="ECO:0008006" key="8">
    <source>
        <dbReference type="Google" id="ProtNLM"/>
    </source>
</evidence>
<feature type="region of interest" description="Disordered" evidence="5">
    <location>
        <begin position="1"/>
        <end position="44"/>
    </location>
</feature>
<dbReference type="Gene3D" id="1.25.40.20">
    <property type="entry name" value="Ankyrin repeat-containing domain"/>
    <property type="match status" value="6"/>
</dbReference>
<protein>
    <recommendedName>
        <fullName evidence="8">Ankyrin repeat containing protein</fullName>
    </recommendedName>
</protein>
<gene>
    <name evidence="6" type="ORF">B0H66DRAFT_397155</name>
</gene>
<feature type="coiled-coil region" evidence="4">
    <location>
        <begin position="1656"/>
        <end position="1707"/>
    </location>
</feature>
<dbReference type="EMBL" id="JAUEDM010000009">
    <property type="protein sequence ID" value="KAK3312348.1"/>
    <property type="molecule type" value="Genomic_DNA"/>
</dbReference>
<dbReference type="Proteomes" id="UP001283341">
    <property type="component" value="Unassembled WGS sequence"/>
</dbReference>
<keyword evidence="2 3" id="KW-0040">ANK repeat</keyword>
<dbReference type="Pfam" id="PF00023">
    <property type="entry name" value="Ank"/>
    <property type="match status" value="1"/>
</dbReference>
<accession>A0AAE0LYG6</accession>
<dbReference type="InterPro" id="IPR002110">
    <property type="entry name" value="Ankyrin_rpt"/>
</dbReference>
<dbReference type="SUPFAM" id="SSF48403">
    <property type="entry name" value="Ankyrin repeat"/>
    <property type="match status" value="3"/>
</dbReference>
<feature type="compositionally biased region" description="Low complexity" evidence="5">
    <location>
        <begin position="34"/>
        <end position="44"/>
    </location>
</feature>
<comment type="caution">
    <text evidence="6">The sequence shown here is derived from an EMBL/GenBank/DDBJ whole genome shotgun (WGS) entry which is preliminary data.</text>
</comment>
<dbReference type="SMART" id="SM00248">
    <property type="entry name" value="ANK"/>
    <property type="match status" value="14"/>
</dbReference>
<keyword evidence="4" id="KW-0175">Coiled coil</keyword>
<keyword evidence="7" id="KW-1185">Reference proteome</keyword>
<dbReference type="PROSITE" id="PS50297">
    <property type="entry name" value="ANK_REP_REGION"/>
    <property type="match status" value="1"/>
</dbReference>
<proteinExistence type="predicted"/>
<reference evidence="6" key="2">
    <citation type="submission" date="2023-06" db="EMBL/GenBank/DDBJ databases">
        <authorList>
            <consortium name="Lawrence Berkeley National Laboratory"/>
            <person name="Haridas S."/>
            <person name="Hensen N."/>
            <person name="Bonometti L."/>
            <person name="Westerberg I."/>
            <person name="Brannstrom I.O."/>
            <person name="Guillou S."/>
            <person name="Cros-Aarteil S."/>
            <person name="Calhoun S."/>
            <person name="Kuo A."/>
            <person name="Mondo S."/>
            <person name="Pangilinan J."/>
            <person name="Riley R."/>
            <person name="Labutti K."/>
            <person name="Andreopoulos B."/>
            <person name="Lipzen A."/>
            <person name="Chen C."/>
            <person name="Yanf M."/>
            <person name="Daum C."/>
            <person name="Ng V."/>
            <person name="Clum A."/>
            <person name="Steindorff A."/>
            <person name="Ohm R."/>
            <person name="Martin F."/>
            <person name="Silar P."/>
            <person name="Natvig D."/>
            <person name="Lalanne C."/>
            <person name="Gautier V."/>
            <person name="Ament-Velasquez S.L."/>
            <person name="Kruys A."/>
            <person name="Hutchinson M.I."/>
            <person name="Powell A.J."/>
            <person name="Barry K."/>
            <person name="Miller A.N."/>
            <person name="Grigoriev I.V."/>
            <person name="Debuchy R."/>
            <person name="Gladieux P."/>
            <person name="Thoren M.H."/>
            <person name="Johannesson H."/>
        </authorList>
    </citation>
    <scope>NUCLEOTIDE SEQUENCE</scope>
    <source>
        <strain evidence="6">CBS 118394</strain>
    </source>
</reference>
<evidence type="ECO:0000256" key="4">
    <source>
        <dbReference type="SAM" id="Coils"/>
    </source>
</evidence>
<dbReference type="PROSITE" id="PS50088">
    <property type="entry name" value="ANK_REPEAT"/>
    <property type="match status" value="1"/>
</dbReference>
<dbReference type="InterPro" id="IPR036770">
    <property type="entry name" value="Ankyrin_rpt-contain_sf"/>
</dbReference>
<organism evidence="6 7">
    <name type="scientific">Apodospora peruviana</name>
    <dbReference type="NCBI Taxonomy" id="516989"/>
    <lineage>
        <taxon>Eukaryota</taxon>
        <taxon>Fungi</taxon>
        <taxon>Dikarya</taxon>
        <taxon>Ascomycota</taxon>
        <taxon>Pezizomycotina</taxon>
        <taxon>Sordariomycetes</taxon>
        <taxon>Sordariomycetidae</taxon>
        <taxon>Sordariales</taxon>
        <taxon>Lasiosphaeriaceae</taxon>
        <taxon>Apodospora</taxon>
    </lineage>
</organism>
<dbReference type="PANTHER" id="PTHR24189">
    <property type="entry name" value="MYOTROPHIN"/>
    <property type="match status" value="1"/>
</dbReference>
<sequence length="1855" mass="201417">MASSPRREARRRRLHQLAAEWGVGNPPPLPPLTPDVSSPLSPTTFRTSNDEFLAEELLRRQRMSAAADRNSQGGIKRAFTTNKKAWEAKEIFDALEAHVSNCGAPGVADALIAKLKVAGGNPNVLNVKNKTGLLNRRKSIESMERSRILQKAIETRHIEMVTVLVQHADPLTLDAALPLAMQSGDGTIVHLLLQRGANASQTTEAQDVFRQLCMHGGHADMVGLILQSEGRPPPESVSMAMVDATRKGCFDTVLRLSRSTADGGYQNAEALRTAIDQGRVDIALGILTGARPPSSQGQGLMECFTQLHQHAAIRPIDKLALTEALLCSGATGDPVSIALSQACLTEFYDMVNLLVSYGASVEYQDANIVRHTISRGQTSLVQLLLNEQSTLSSIYASECVGHIPKSIAPEDRHALLSILLQKGAGGVPLSDALIDAVEACDLQSIELLVTPQFPEGRLVSSPSQSSRGMVFDRHEVASVDHKSGQALSIAVMTCNLPMLKLLLAGKPSIETLAQLFPQINTLSTADRYYMAECFLSAGLTGPTVSAALEDAIEEEPPRRDENYINLLLRHNADINFNDGAGILSAITHRDLGLLDAMLKNRPSPQTSAAAIAKAMIVEDRPVRYEMVRLLIEAGAGRVGSEVSEALVQLLPVKPLDMQLAALLLERGRADANFKEGLPVALAANDPNPTILEIVCQHGKPTPKTLFSGLTTLAQMPTNPAKAAKVISIVRRTKQQEALNNTLYQEVQTVLKSPLDNRNLAVVKLLLSAGADVNAYQGGALQSAVAAADPLTSDLLFNAHPNSTSISGALPHSLHILDPMDRLSFTQKLIAAGAPPAEINRALIYAIEAHPTDLPLLALLAAHADSTDGKVLKLAVNGESVDAVDLILAKSPSKYSASVLQDAFQEATKVKDKGKRVAICSLLLKKGVSGQIVSDALLTASTDGDVLLGAVLMDHGASVEHQEGQAIVEACTAGASEVLRMLLRSKAEVRKQTLVKGFQAATQVGDLGKRGEVFRILLDNGVSGDVVNAQLVSAAKFGEDGESLVRLFLEFGANVDYNSGEAIWNATRGAIMGSLRLMLGVDRVGEKQTRPSTATLLRALKASRKLSRDPRYQVIEWLFEAGLPACEEIHIALNRAVKDDPDVRLIRLLLKNGASPLVNGCESLIDAAQLFFAEVLGVFLESDIPQKDISWAFKQAFTPETASTWLSEQGFQVATMLLGKGAEGGSLSLALSAAIDHYGSDNDDIARQFADLLLHSKADVDYQDGLVVQKAAKSADSKLIQQVLDQKPNSRSVSIAFPHIFGSGLSEEDTLGVMTLFTEYHDGEERLDAMFVDPSTKSEPVMFRALAEFPRSVKILQGLIDAGYYHDQMTMMRAMEDIEEEEQVSLLFWALSQPQKRISSAVIELLVNRGAKVNFETRISKTTPLMLAIQHRRPDLVKTLILAGAEVDVPDITGNTPMTMATKIGGDLGTGMMTSILAADPSKNDGSLHNAARELNLRAMQVLIDYGHDVDFPSDLHGGRSALGELCLNAAHAGPFSATQVKLMEKAMALLIESGTDLTIQSDGKSVLLLALHSDDPVPTTRALLKVGMWKHINRLCNHFTDGTYTYSASQYVARVLPASDAQPQLLELLKANRATDVFYANDGPQPEGAVNLPEELLRAERERRAYMERIAKESEEHTHALARTKEIAQIQNQIFKARAELEDSRARRQREEEISGIRQRQVVEEEAFAAELSRRRKEREAALAHERQLIEAGLTRARLVSEAELEMEEKKQGKMIEWDQRLGVQRVENARQLSDVEVRKREALERLEATSDARTVKRIGEQRKLVDSQNALAGRLTSAGVTQRRQIGYITGELD</sequence>
<evidence type="ECO:0000313" key="6">
    <source>
        <dbReference type="EMBL" id="KAK3312348.1"/>
    </source>
</evidence>
<evidence type="ECO:0000256" key="5">
    <source>
        <dbReference type="SAM" id="MobiDB-lite"/>
    </source>
</evidence>
<evidence type="ECO:0000256" key="1">
    <source>
        <dbReference type="ARBA" id="ARBA00022737"/>
    </source>
</evidence>
<evidence type="ECO:0000256" key="2">
    <source>
        <dbReference type="ARBA" id="ARBA00023043"/>
    </source>
</evidence>
<reference evidence="6" key="1">
    <citation type="journal article" date="2023" name="Mol. Phylogenet. Evol.">
        <title>Genome-scale phylogeny and comparative genomics of the fungal order Sordariales.</title>
        <authorList>
            <person name="Hensen N."/>
            <person name="Bonometti L."/>
            <person name="Westerberg I."/>
            <person name="Brannstrom I.O."/>
            <person name="Guillou S."/>
            <person name="Cros-Aarteil S."/>
            <person name="Calhoun S."/>
            <person name="Haridas S."/>
            <person name="Kuo A."/>
            <person name="Mondo S."/>
            <person name="Pangilinan J."/>
            <person name="Riley R."/>
            <person name="LaButti K."/>
            <person name="Andreopoulos B."/>
            <person name="Lipzen A."/>
            <person name="Chen C."/>
            <person name="Yan M."/>
            <person name="Daum C."/>
            <person name="Ng V."/>
            <person name="Clum A."/>
            <person name="Steindorff A."/>
            <person name="Ohm R.A."/>
            <person name="Martin F."/>
            <person name="Silar P."/>
            <person name="Natvig D.O."/>
            <person name="Lalanne C."/>
            <person name="Gautier V."/>
            <person name="Ament-Velasquez S.L."/>
            <person name="Kruys A."/>
            <person name="Hutchinson M.I."/>
            <person name="Powell A.J."/>
            <person name="Barry K."/>
            <person name="Miller A.N."/>
            <person name="Grigoriev I.V."/>
            <person name="Debuchy R."/>
            <person name="Gladieux P."/>
            <person name="Hiltunen Thoren M."/>
            <person name="Johannesson H."/>
        </authorList>
    </citation>
    <scope>NUCLEOTIDE SEQUENCE</scope>
    <source>
        <strain evidence="6">CBS 118394</strain>
    </source>
</reference>
<evidence type="ECO:0000313" key="7">
    <source>
        <dbReference type="Proteomes" id="UP001283341"/>
    </source>
</evidence>
<name>A0AAE0LYG6_9PEZI</name>
<feature type="repeat" description="ANK" evidence="3">
    <location>
        <begin position="1419"/>
        <end position="1451"/>
    </location>
</feature>
<keyword evidence="1" id="KW-0677">Repeat</keyword>